<feature type="binding site" evidence="2">
    <location>
        <position position="150"/>
    </location>
    <ligand>
        <name>Co(2+)</name>
        <dbReference type="ChEBI" id="CHEBI:48828"/>
    </ligand>
</feature>
<dbReference type="AlphaFoldDB" id="A0A9J6P4I2"/>
<organism evidence="3 4">
    <name type="scientific">Oceanirhabdus seepicola</name>
    <dbReference type="NCBI Taxonomy" id="2828781"/>
    <lineage>
        <taxon>Bacteria</taxon>
        <taxon>Bacillati</taxon>
        <taxon>Bacillota</taxon>
        <taxon>Clostridia</taxon>
        <taxon>Eubacteriales</taxon>
        <taxon>Clostridiaceae</taxon>
        <taxon>Oceanirhabdus</taxon>
    </lineage>
</organism>
<keyword evidence="2" id="KW-0479">Metal-binding</keyword>
<protein>
    <submittedName>
        <fullName evidence="3">Sirohydrochlorin cobaltochelatase</fullName>
    </submittedName>
</protein>
<feature type="active site" description="Proton acceptor" evidence="1">
    <location>
        <position position="150"/>
    </location>
</feature>
<evidence type="ECO:0000313" key="3">
    <source>
        <dbReference type="EMBL" id="MCM1990528.1"/>
    </source>
</evidence>
<keyword evidence="4" id="KW-1185">Reference proteome</keyword>
<keyword evidence="2" id="KW-0170">Cobalt</keyword>
<dbReference type="PIRSF" id="PIRSF033579">
    <property type="entry name" value="Anaer_Co_chel"/>
    <property type="match status" value="1"/>
</dbReference>
<dbReference type="CDD" id="cd03412">
    <property type="entry name" value="CbiK_N"/>
    <property type="match status" value="1"/>
</dbReference>
<sequence length="276" mass="31556">MKKAIVVASFGTSYEETRKLTLDGIEGKIREEFQEYEVVKAYTSHKIINKIKNRDGITVPTPAEAVKDLKDKGFEEVYVQPIHVIPGEEYDYIKISIMHTFYADFKVIKVGRPLLYFKGEEEDTPDDYTMVFNAIEDTFKDKECVIMMGHGTMHPSTTAYSCLESVIHDNGYENVYMATVEGYPTLDRVIKRIKRKGIKNVTLMPFMVVAGDHAQNDMASDEEDSWKTILTEEGFNVDIYMHGLGENEKIRDIYIDRIKDAISGEFDSLGKTKKRG</sequence>
<name>A0A9J6P4I2_9CLOT</name>
<reference evidence="3" key="2">
    <citation type="submission" date="2021-04" db="EMBL/GenBank/DDBJ databases">
        <authorList>
            <person name="Dong X."/>
        </authorList>
    </citation>
    <scope>NUCLEOTIDE SEQUENCE</scope>
    <source>
        <strain evidence="3">ZWT</strain>
    </source>
</reference>
<dbReference type="Gene3D" id="3.40.50.1400">
    <property type="match status" value="2"/>
</dbReference>
<dbReference type="CDD" id="cd03413">
    <property type="entry name" value="CbiK_C"/>
    <property type="match status" value="1"/>
</dbReference>
<dbReference type="Proteomes" id="UP001056429">
    <property type="component" value="Unassembled WGS sequence"/>
</dbReference>
<reference evidence="3" key="1">
    <citation type="journal article" date="2021" name="mSystems">
        <title>Bacteria and Archaea Synergistically Convert Glycine Betaine to Biogenic Methane in the Formosa Cold Seep of the South China Sea.</title>
        <authorList>
            <person name="Li L."/>
            <person name="Zhang W."/>
            <person name="Zhang S."/>
            <person name="Song L."/>
            <person name="Sun Q."/>
            <person name="Zhang H."/>
            <person name="Xiang H."/>
            <person name="Dong X."/>
        </authorList>
    </citation>
    <scope>NUCLEOTIDE SEQUENCE</scope>
    <source>
        <strain evidence="3">ZWT</strain>
    </source>
</reference>
<dbReference type="GO" id="GO:0046872">
    <property type="term" value="F:metal ion binding"/>
    <property type="evidence" value="ECO:0007669"/>
    <property type="project" value="UniProtKB-KW"/>
</dbReference>
<proteinExistence type="predicted"/>
<dbReference type="EMBL" id="JAGSOJ010000002">
    <property type="protein sequence ID" value="MCM1990528.1"/>
    <property type="molecule type" value="Genomic_DNA"/>
</dbReference>
<gene>
    <name evidence="3" type="ORF">KDK92_12420</name>
</gene>
<dbReference type="RefSeq" id="WP_250859566.1">
    <property type="nucleotide sequence ID" value="NZ_JAGSOJ010000002.1"/>
</dbReference>
<evidence type="ECO:0000313" key="4">
    <source>
        <dbReference type="Proteomes" id="UP001056429"/>
    </source>
</evidence>
<dbReference type="InterPro" id="IPR010388">
    <property type="entry name" value="Anaerobic_Co-chelatase"/>
</dbReference>
<dbReference type="GO" id="GO:0016852">
    <property type="term" value="F:sirohydrochlorin cobaltochelatase activity"/>
    <property type="evidence" value="ECO:0007669"/>
    <property type="project" value="InterPro"/>
</dbReference>
<feature type="binding site" evidence="2">
    <location>
        <position position="181"/>
    </location>
    <ligand>
        <name>Co(2+)</name>
        <dbReference type="ChEBI" id="CHEBI:48828"/>
    </ligand>
</feature>
<dbReference type="Pfam" id="PF06180">
    <property type="entry name" value="CbiK"/>
    <property type="match status" value="1"/>
</dbReference>
<feature type="binding site" evidence="2">
    <location>
        <position position="213"/>
    </location>
    <ligand>
        <name>Co(2+)</name>
        <dbReference type="ChEBI" id="CHEBI:48828"/>
    </ligand>
</feature>
<dbReference type="SUPFAM" id="SSF53800">
    <property type="entry name" value="Chelatase"/>
    <property type="match status" value="1"/>
</dbReference>
<comment type="caution">
    <text evidence="3">The sequence shown here is derived from an EMBL/GenBank/DDBJ whole genome shotgun (WGS) entry which is preliminary data.</text>
</comment>
<dbReference type="GO" id="GO:0019251">
    <property type="term" value="P:anaerobic cobalamin biosynthetic process"/>
    <property type="evidence" value="ECO:0007669"/>
    <property type="project" value="InterPro"/>
</dbReference>
<accession>A0A9J6P4I2</accession>
<evidence type="ECO:0000256" key="2">
    <source>
        <dbReference type="PIRSR" id="PIRSR033579-3"/>
    </source>
</evidence>
<evidence type="ECO:0000256" key="1">
    <source>
        <dbReference type="PIRSR" id="PIRSR033579-1"/>
    </source>
</evidence>